<sequence>MKEFSKEDLLNLEHLCRIRCTKEEEEKLLKNLKSIFKYMKQIDEVSLDGVLGRHNLLESTSNRMYEDIEEETIEREELLKNAPSQVGGMVRIPPVIEY</sequence>
<dbReference type="PANTHER" id="PTHR15004:SF0">
    <property type="entry name" value="GLUTAMYL-TRNA(GLN) AMIDOTRANSFERASE SUBUNIT C, MITOCHONDRIAL"/>
    <property type="match status" value="1"/>
</dbReference>
<comment type="function">
    <text evidence="1">Allows the formation of correctly charged Asn-tRNA(Asn) or Gln-tRNA(Gln) through the transamidation of misacylated Asp-tRNA(Asn) or Glu-tRNA(Gln) in organisms which lack either or both of asparaginyl-tRNA or glutaminyl-tRNA synthetases. The reaction takes place in the presence of glutamine and ATP through an activated phospho-Asp-tRNA(Asn) or phospho-Glu-tRNA(Gln).</text>
</comment>
<protein>
    <recommendedName>
        <fullName evidence="1">Aspartyl/glutamyl-tRNA(Asn/Gln) amidotransferase subunit C</fullName>
        <shortName evidence="1">Asp/Glu-ADT subunit C</shortName>
        <ecNumber evidence="1">6.3.5.-</ecNumber>
    </recommendedName>
</protein>
<comment type="similarity">
    <text evidence="1">Belongs to the GatC family.</text>
</comment>
<comment type="subunit">
    <text evidence="1">Heterotrimer of A, B and C subunits.</text>
</comment>
<dbReference type="EC" id="6.3.5.-" evidence="1"/>
<keyword evidence="1" id="KW-0436">Ligase</keyword>
<keyword evidence="1" id="KW-0547">Nucleotide-binding</keyword>
<evidence type="ECO:0000256" key="1">
    <source>
        <dbReference type="HAMAP-Rule" id="MF_00122"/>
    </source>
</evidence>
<dbReference type="AlphaFoldDB" id="A0A2A4YPB0"/>
<proteinExistence type="inferred from homology"/>
<keyword evidence="2" id="KW-0808">Transferase</keyword>
<dbReference type="InterPro" id="IPR003837">
    <property type="entry name" value="GatC"/>
</dbReference>
<dbReference type="GO" id="GO:0006450">
    <property type="term" value="P:regulation of translational fidelity"/>
    <property type="evidence" value="ECO:0007669"/>
    <property type="project" value="InterPro"/>
</dbReference>
<dbReference type="GO" id="GO:0050567">
    <property type="term" value="F:glutaminyl-tRNA synthase (glutamine-hydrolyzing) activity"/>
    <property type="evidence" value="ECO:0007669"/>
    <property type="project" value="UniProtKB-UniRule"/>
</dbReference>
<dbReference type="Pfam" id="PF02686">
    <property type="entry name" value="GatC"/>
    <property type="match status" value="1"/>
</dbReference>
<dbReference type="GO" id="GO:0016740">
    <property type="term" value="F:transferase activity"/>
    <property type="evidence" value="ECO:0007669"/>
    <property type="project" value="UniProtKB-KW"/>
</dbReference>
<dbReference type="SUPFAM" id="SSF141000">
    <property type="entry name" value="Glu-tRNAGln amidotransferase C subunit"/>
    <property type="match status" value="1"/>
</dbReference>
<comment type="caution">
    <text evidence="2">The sequence shown here is derived from an EMBL/GenBank/DDBJ whole genome shotgun (WGS) entry which is preliminary data.</text>
</comment>
<dbReference type="PANTHER" id="PTHR15004">
    <property type="entry name" value="GLUTAMYL-TRNA(GLN) AMIDOTRANSFERASE SUBUNIT C, MITOCHONDRIAL"/>
    <property type="match status" value="1"/>
</dbReference>
<keyword evidence="1" id="KW-0648">Protein biosynthesis</keyword>
<dbReference type="Proteomes" id="UP000217838">
    <property type="component" value="Unassembled WGS sequence"/>
</dbReference>
<comment type="catalytic activity">
    <reaction evidence="1">
        <text>L-aspartyl-tRNA(Asn) + L-glutamine + ATP + H2O = L-asparaginyl-tRNA(Asn) + L-glutamate + ADP + phosphate + 2 H(+)</text>
        <dbReference type="Rhea" id="RHEA:14513"/>
        <dbReference type="Rhea" id="RHEA-COMP:9674"/>
        <dbReference type="Rhea" id="RHEA-COMP:9677"/>
        <dbReference type="ChEBI" id="CHEBI:15377"/>
        <dbReference type="ChEBI" id="CHEBI:15378"/>
        <dbReference type="ChEBI" id="CHEBI:29985"/>
        <dbReference type="ChEBI" id="CHEBI:30616"/>
        <dbReference type="ChEBI" id="CHEBI:43474"/>
        <dbReference type="ChEBI" id="CHEBI:58359"/>
        <dbReference type="ChEBI" id="CHEBI:78515"/>
        <dbReference type="ChEBI" id="CHEBI:78516"/>
        <dbReference type="ChEBI" id="CHEBI:456216"/>
    </reaction>
</comment>
<dbReference type="EMBL" id="NVUU01000002">
    <property type="protein sequence ID" value="PCI96135.1"/>
    <property type="molecule type" value="Genomic_DNA"/>
</dbReference>
<name>A0A2A4YPB0_UNCAE</name>
<evidence type="ECO:0000313" key="3">
    <source>
        <dbReference type="Proteomes" id="UP000217838"/>
    </source>
</evidence>
<dbReference type="GO" id="GO:0006412">
    <property type="term" value="P:translation"/>
    <property type="evidence" value="ECO:0007669"/>
    <property type="project" value="UniProtKB-UniRule"/>
</dbReference>
<dbReference type="NCBIfam" id="TIGR00135">
    <property type="entry name" value="gatC"/>
    <property type="match status" value="1"/>
</dbReference>
<dbReference type="GO" id="GO:0005524">
    <property type="term" value="F:ATP binding"/>
    <property type="evidence" value="ECO:0007669"/>
    <property type="project" value="UniProtKB-KW"/>
</dbReference>
<keyword evidence="1" id="KW-0067">ATP-binding</keyword>
<dbReference type="InterPro" id="IPR036113">
    <property type="entry name" value="Asp/Glu-ADT_sf_sub_c"/>
</dbReference>
<dbReference type="Gene3D" id="1.10.20.60">
    <property type="entry name" value="Glu-tRNAGln amidotransferase C subunit, N-terminal domain"/>
    <property type="match status" value="1"/>
</dbReference>
<dbReference type="GO" id="GO:0050566">
    <property type="term" value="F:asparaginyl-tRNA synthase (glutamine-hydrolyzing) activity"/>
    <property type="evidence" value="ECO:0007669"/>
    <property type="project" value="RHEA"/>
</dbReference>
<reference evidence="3" key="1">
    <citation type="submission" date="2017-08" db="EMBL/GenBank/DDBJ databases">
        <title>A dynamic microbial community with high functional redundancy inhabits the cold, oxic subseafloor aquifer.</title>
        <authorList>
            <person name="Tully B.J."/>
            <person name="Wheat C.G."/>
            <person name="Glazer B.T."/>
            <person name="Huber J.A."/>
        </authorList>
    </citation>
    <scope>NUCLEOTIDE SEQUENCE [LARGE SCALE GENOMIC DNA]</scope>
</reference>
<comment type="catalytic activity">
    <reaction evidence="1">
        <text>L-glutamyl-tRNA(Gln) + L-glutamine + ATP + H2O = L-glutaminyl-tRNA(Gln) + L-glutamate + ADP + phosphate + H(+)</text>
        <dbReference type="Rhea" id="RHEA:17521"/>
        <dbReference type="Rhea" id="RHEA-COMP:9681"/>
        <dbReference type="Rhea" id="RHEA-COMP:9684"/>
        <dbReference type="ChEBI" id="CHEBI:15377"/>
        <dbReference type="ChEBI" id="CHEBI:15378"/>
        <dbReference type="ChEBI" id="CHEBI:29985"/>
        <dbReference type="ChEBI" id="CHEBI:30616"/>
        <dbReference type="ChEBI" id="CHEBI:43474"/>
        <dbReference type="ChEBI" id="CHEBI:58359"/>
        <dbReference type="ChEBI" id="CHEBI:78520"/>
        <dbReference type="ChEBI" id="CHEBI:78521"/>
        <dbReference type="ChEBI" id="CHEBI:456216"/>
    </reaction>
</comment>
<evidence type="ECO:0000313" key="2">
    <source>
        <dbReference type="EMBL" id="PCI96135.1"/>
    </source>
</evidence>
<dbReference type="HAMAP" id="MF_00122">
    <property type="entry name" value="GatC"/>
    <property type="match status" value="1"/>
</dbReference>
<dbReference type="GO" id="GO:0070681">
    <property type="term" value="P:glutaminyl-tRNAGln biosynthesis via transamidation"/>
    <property type="evidence" value="ECO:0007669"/>
    <property type="project" value="TreeGrafter"/>
</dbReference>
<accession>A0A2A4YPB0</accession>
<gene>
    <name evidence="1 2" type="primary">gatC</name>
    <name evidence="2" type="ORF">COB11_00200</name>
</gene>
<organism evidence="2 3">
    <name type="scientific">Aerophobetes bacterium</name>
    <dbReference type="NCBI Taxonomy" id="2030807"/>
    <lineage>
        <taxon>Bacteria</taxon>
        <taxon>Candidatus Aerophobota</taxon>
    </lineage>
</organism>